<dbReference type="EMBL" id="LFYR01001606">
    <property type="protein sequence ID" value="KMZ60559.1"/>
    <property type="molecule type" value="Genomic_DNA"/>
</dbReference>
<feature type="compositionally biased region" description="Basic and acidic residues" evidence="1">
    <location>
        <begin position="334"/>
        <end position="345"/>
    </location>
</feature>
<evidence type="ECO:0000256" key="1">
    <source>
        <dbReference type="SAM" id="MobiDB-lite"/>
    </source>
</evidence>
<dbReference type="OrthoDB" id="1904894at2759"/>
<organism evidence="3 4">
    <name type="scientific">Zostera marina</name>
    <name type="common">Eelgrass</name>
    <dbReference type="NCBI Taxonomy" id="29655"/>
    <lineage>
        <taxon>Eukaryota</taxon>
        <taxon>Viridiplantae</taxon>
        <taxon>Streptophyta</taxon>
        <taxon>Embryophyta</taxon>
        <taxon>Tracheophyta</taxon>
        <taxon>Spermatophyta</taxon>
        <taxon>Magnoliopsida</taxon>
        <taxon>Liliopsida</taxon>
        <taxon>Zosteraceae</taxon>
        <taxon>Zostera</taxon>
    </lineage>
</organism>
<reference evidence="4" key="1">
    <citation type="journal article" date="2016" name="Nature">
        <title>The genome of the seagrass Zostera marina reveals angiosperm adaptation to the sea.</title>
        <authorList>
            <person name="Olsen J.L."/>
            <person name="Rouze P."/>
            <person name="Verhelst B."/>
            <person name="Lin Y.-C."/>
            <person name="Bayer T."/>
            <person name="Collen J."/>
            <person name="Dattolo E."/>
            <person name="De Paoli E."/>
            <person name="Dittami S."/>
            <person name="Maumus F."/>
            <person name="Michel G."/>
            <person name="Kersting A."/>
            <person name="Lauritano C."/>
            <person name="Lohaus R."/>
            <person name="Toepel M."/>
            <person name="Tonon T."/>
            <person name="Vanneste K."/>
            <person name="Amirebrahimi M."/>
            <person name="Brakel J."/>
            <person name="Bostroem C."/>
            <person name="Chovatia M."/>
            <person name="Grimwood J."/>
            <person name="Jenkins J.W."/>
            <person name="Jueterbock A."/>
            <person name="Mraz A."/>
            <person name="Stam W.T."/>
            <person name="Tice H."/>
            <person name="Bornberg-Bauer E."/>
            <person name="Green P.J."/>
            <person name="Pearson G.A."/>
            <person name="Procaccini G."/>
            <person name="Duarte C.M."/>
            <person name="Schmutz J."/>
            <person name="Reusch T.B.H."/>
            <person name="Van de Peer Y."/>
        </authorList>
    </citation>
    <scope>NUCLEOTIDE SEQUENCE [LARGE SCALE GENOMIC DNA]</scope>
    <source>
        <strain evidence="4">cv. Finnish</strain>
    </source>
</reference>
<feature type="region of interest" description="Disordered" evidence="1">
    <location>
        <begin position="334"/>
        <end position="354"/>
    </location>
</feature>
<name>A0A0K9NUV9_ZOSMR</name>
<evidence type="ECO:0000259" key="2">
    <source>
        <dbReference type="Pfam" id="PF25122"/>
    </source>
</evidence>
<evidence type="ECO:0000313" key="4">
    <source>
        <dbReference type="Proteomes" id="UP000036987"/>
    </source>
</evidence>
<feature type="compositionally biased region" description="Basic and acidic residues" evidence="1">
    <location>
        <begin position="268"/>
        <end position="281"/>
    </location>
</feature>
<dbReference type="PANTHER" id="PTHR36308">
    <property type="entry name" value="DENTIN SIALOPHOSPHOPROTEIN-RELATED"/>
    <property type="match status" value="1"/>
</dbReference>
<comment type="caution">
    <text evidence="3">The sequence shown here is derived from an EMBL/GenBank/DDBJ whole genome shotgun (WGS) entry which is preliminary data.</text>
</comment>
<dbReference type="STRING" id="29655.A0A0K9NUV9"/>
<dbReference type="PANTHER" id="PTHR36308:SF1">
    <property type="entry name" value="DENTIN SIALOPHOSPHOPROTEIN-RELATED"/>
    <property type="match status" value="1"/>
</dbReference>
<feature type="compositionally biased region" description="Polar residues" evidence="1">
    <location>
        <begin position="245"/>
        <end position="267"/>
    </location>
</feature>
<dbReference type="InterPro" id="IPR056717">
    <property type="entry name" value="DUF7815"/>
</dbReference>
<dbReference type="Pfam" id="PF25122">
    <property type="entry name" value="DUF7815"/>
    <property type="match status" value="1"/>
</dbReference>
<keyword evidence="4" id="KW-1185">Reference proteome</keyword>
<feature type="region of interest" description="Disordered" evidence="1">
    <location>
        <begin position="240"/>
        <end position="300"/>
    </location>
</feature>
<protein>
    <recommendedName>
        <fullName evidence="2">DUF7815 domain-containing protein</fullName>
    </recommendedName>
</protein>
<evidence type="ECO:0000313" key="3">
    <source>
        <dbReference type="EMBL" id="KMZ60559.1"/>
    </source>
</evidence>
<feature type="domain" description="DUF7815" evidence="2">
    <location>
        <begin position="54"/>
        <end position="79"/>
    </location>
</feature>
<dbReference type="Proteomes" id="UP000036987">
    <property type="component" value="Unassembled WGS sequence"/>
</dbReference>
<dbReference type="AlphaFoldDB" id="A0A0K9NUV9"/>
<proteinExistence type="predicted"/>
<accession>A0A0K9NUV9</accession>
<gene>
    <name evidence="3" type="ORF">ZOSMA_58G00150</name>
</gene>
<sequence length="550" mass="60766">MALEIPHDLIRKLQQSTREKAGVSQYDPDDESLLKNFTTLRDSIADLDPTAPTYLRCKHCQGKFLRGLQTMVCIYCGAEQRRDGLPQTISFNATVGCRWLLESLDLDPSDHITLHSDTTDSRKSEGAVKKVMFLSDLLDLEIAWPSDKEEPERSALSKMPCHSTPMDFSVVDLDKSISKEKPLEPSSVSSVPKDGLPKGHVKLPENFASFETIQSKETLQVSVQVENTEFGDSFADWEPDFHSANLENPTSDSKTSVHSQNFTSDTCKQSEGDLSFHDGGHSELSSSKIDDNSPMTSEWIPDDLWQTAGIKISDSDKADRESISDDFLPVAASRDSKEVHGTLEKNDDDDNDDWNDFTIAQASTNSSTHISENANVSVNDKKKNANDFDTFDDQKNVTIPQGSAFDSWAHIGEESNKIPNETMLKETNLDGFFQSGPSVMTPVKNGRMPDMSQNMEFGSFLESGDSGPSGTAVAEAKNDVFNQDDFTLKDVNSERTIDSSTTAEGTEGVRPEFTSLPTVDDLLSRMNDLSFMLQDNLSIPSNTKNNDSTS</sequence>